<keyword evidence="1" id="KW-0812">Transmembrane</keyword>
<name>A0A2P6SAS7_ROSCH</name>
<feature type="transmembrane region" description="Helical" evidence="1">
    <location>
        <begin position="39"/>
        <end position="58"/>
    </location>
</feature>
<keyword evidence="1" id="KW-0472">Membrane</keyword>
<comment type="caution">
    <text evidence="2">The sequence shown here is derived from an EMBL/GenBank/DDBJ whole genome shotgun (WGS) entry which is preliminary data.</text>
</comment>
<evidence type="ECO:0000256" key="1">
    <source>
        <dbReference type="SAM" id="Phobius"/>
    </source>
</evidence>
<proteinExistence type="predicted"/>
<evidence type="ECO:0000313" key="2">
    <source>
        <dbReference type="EMBL" id="PRQ55798.1"/>
    </source>
</evidence>
<feature type="transmembrane region" description="Helical" evidence="1">
    <location>
        <begin position="6"/>
        <end position="27"/>
    </location>
</feature>
<protein>
    <submittedName>
        <fullName evidence="2">Uncharacterized protein</fullName>
    </submittedName>
</protein>
<dbReference type="AlphaFoldDB" id="A0A2P6SAS7"/>
<dbReference type="Gramene" id="PRQ55798">
    <property type="protein sequence ID" value="PRQ55798"/>
    <property type="gene ID" value="RchiOBHm_Chr1g0328581"/>
</dbReference>
<gene>
    <name evidence="2" type="ORF">RchiOBHm_Chr1g0328581</name>
</gene>
<keyword evidence="3" id="KW-1185">Reference proteome</keyword>
<sequence length="59" mass="6970">MEHLHFRQLPAGIVNISLSFSFSFLFFGRLDGANTMVKICFWSTLCFCCYCSWFVTWFL</sequence>
<dbReference type="Proteomes" id="UP000238479">
    <property type="component" value="Chromosome 1"/>
</dbReference>
<evidence type="ECO:0000313" key="3">
    <source>
        <dbReference type="Proteomes" id="UP000238479"/>
    </source>
</evidence>
<dbReference type="EMBL" id="PDCK01000039">
    <property type="protein sequence ID" value="PRQ55798.1"/>
    <property type="molecule type" value="Genomic_DNA"/>
</dbReference>
<reference evidence="2 3" key="1">
    <citation type="journal article" date="2018" name="Nat. Genet.">
        <title>The Rosa genome provides new insights in the design of modern roses.</title>
        <authorList>
            <person name="Bendahmane M."/>
        </authorList>
    </citation>
    <scope>NUCLEOTIDE SEQUENCE [LARGE SCALE GENOMIC DNA]</scope>
    <source>
        <strain evidence="3">cv. Old Blush</strain>
    </source>
</reference>
<organism evidence="2 3">
    <name type="scientific">Rosa chinensis</name>
    <name type="common">China rose</name>
    <dbReference type="NCBI Taxonomy" id="74649"/>
    <lineage>
        <taxon>Eukaryota</taxon>
        <taxon>Viridiplantae</taxon>
        <taxon>Streptophyta</taxon>
        <taxon>Embryophyta</taxon>
        <taxon>Tracheophyta</taxon>
        <taxon>Spermatophyta</taxon>
        <taxon>Magnoliopsida</taxon>
        <taxon>eudicotyledons</taxon>
        <taxon>Gunneridae</taxon>
        <taxon>Pentapetalae</taxon>
        <taxon>rosids</taxon>
        <taxon>fabids</taxon>
        <taxon>Rosales</taxon>
        <taxon>Rosaceae</taxon>
        <taxon>Rosoideae</taxon>
        <taxon>Rosoideae incertae sedis</taxon>
        <taxon>Rosa</taxon>
    </lineage>
</organism>
<accession>A0A2P6SAS7</accession>
<keyword evidence="1" id="KW-1133">Transmembrane helix</keyword>